<reference evidence="4" key="1">
    <citation type="submission" date="2020-08" db="EMBL/GenBank/DDBJ databases">
        <authorList>
            <person name="Cejkova D."/>
            <person name="Kubasova T."/>
            <person name="Jahodarova E."/>
            <person name="Rychlik I."/>
        </authorList>
    </citation>
    <scope>NUCLEOTIDE SEQUENCE</scope>
    <source>
        <strain evidence="4">An559</strain>
    </source>
</reference>
<feature type="transmembrane region" description="Helical" evidence="2">
    <location>
        <begin position="720"/>
        <end position="742"/>
    </location>
</feature>
<proteinExistence type="predicted"/>
<dbReference type="Gene3D" id="3.10.620.30">
    <property type="match status" value="1"/>
</dbReference>
<dbReference type="PANTHER" id="PTHR42736">
    <property type="entry name" value="PROTEIN-GLUTAMINE GAMMA-GLUTAMYLTRANSFERASE"/>
    <property type="match status" value="1"/>
</dbReference>
<reference evidence="4" key="2">
    <citation type="journal article" date="2021" name="Sci. Rep.">
        <title>The distribution of antibiotic resistance genes in chicken gut microbiota commensals.</title>
        <authorList>
            <person name="Juricova H."/>
            <person name="Matiasovicova J."/>
            <person name="Kubasova T."/>
            <person name="Cejkova D."/>
            <person name="Rychlik I."/>
        </authorList>
    </citation>
    <scope>NUCLEOTIDE SEQUENCE</scope>
    <source>
        <strain evidence="4">An559</strain>
    </source>
</reference>
<dbReference type="InterPro" id="IPR038765">
    <property type="entry name" value="Papain-like_cys_pep_sf"/>
</dbReference>
<dbReference type="RefSeq" id="WP_204443493.1">
    <property type="nucleotide sequence ID" value="NZ_JACJKY010000001.1"/>
</dbReference>
<accession>A0A938X2G0</accession>
<feature type="region of interest" description="Disordered" evidence="1">
    <location>
        <begin position="638"/>
        <end position="688"/>
    </location>
</feature>
<dbReference type="EMBL" id="JACJKY010000001">
    <property type="protein sequence ID" value="MBM6919577.1"/>
    <property type="molecule type" value="Genomic_DNA"/>
</dbReference>
<keyword evidence="5" id="KW-1185">Reference proteome</keyword>
<feature type="transmembrane region" description="Helical" evidence="2">
    <location>
        <begin position="155"/>
        <end position="174"/>
    </location>
</feature>
<feature type="compositionally biased region" description="Low complexity" evidence="1">
    <location>
        <begin position="653"/>
        <end position="672"/>
    </location>
</feature>
<feature type="transmembrane region" description="Helical" evidence="2">
    <location>
        <begin position="181"/>
        <end position="198"/>
    </location>
</feature>
<feature type="transmembrane region" description="Helical" evidence="2">
    <location>
        <begin position="35"/>
        <end position="53"/>
    </location>
</feature>
<dbReference type="SMART" id="SM00460">
    <property type="entry name" value="TGc"/>
    <property type="match status" value="1"/>
</dbReference>
<gene>
    <name evidence="4" type="ORF">H6A12_00110</name>
</gene>
<dbReference type="Pfam" id="PF11992">
    <property type="entry name" value="TgpA_N"/>
    <property type="match status" value="1"/>
</dbReference>
<evidence type="ECO:0000313" key="4">
    <source>
        <dbReference type="EMBL" id="MBM6919577.1"/>
    </source>
</evidence>
<dbReference type="InterPro" id="IPR002931">
    <property type="entry name" value="Transglutaminase-like"/>
</dbReference>
<protein>
    <submittedName>
        <fullName evidence="4">Transglutaminase domain-containing protein</fullName>
    </submittedName>
</protein>
<dbReference type="Proteomes" id="UP000774750">
    <property type="component" value="Unassembled WGS sequence"/>
</dbReference>
<dbReference type="InterPro" id="IPR052901">
    <property type="entry name" value="Bact_TGase-like"/>
</dbReference>
<keyword evidence="2" id="KW-0472">Membrane</keyword>
<feature type="transmembrane region" description="Helical" evidence="2">
    <location>
        <begin position="97"/>
        <end position="115"/>
    </location>
</feature>
<feature type="domain" description="Transglutaminase-like" evidence="3">
    <location>
        <begin position="560"/>
        <end position="634"/>
    </location>
</feature>
<evidence type="ECO:0000256" key="1">
    <source>
        <dbReference type="SAM" id="MobiDB-lite"/>
    </source>
</evidence>
<feature type="transmembrane region" description="Helical" evidence="2">
    <location>
        <begin position="204"/>
        <end position="221"/>
    </location>
</feature>
<keyword evidence="2" id="KW-1133">Transmembrane helix</keyword>
<name>A0A938X2G0_9FIRM</name>
<evidence type="ECO:0000259" key="3">
    <source>
        <dbReference type="SMART" id="SM00460"/>
    </source>
</evidence>
<dbReference type="AlphaFoldDB" id="A0A938X2G0"/>
<comment type="caution">
    <text evidence="4">The sequence shown here is derived from an EMBL/GenBank/DDBJ whole genome shotgun (WGS) entry which is preliminary data.</text>
</comment>
<dbReference type="SUPFAM" id="SSF54001">
    <property type="entry name" value="Cysteine proteinases"/>
    <property type="match status" value="1"/>
</dbReference>
<keyword evidence="2" id="KW-0812">Transmembrane</keyword>
<dbReference type="PANTHER" id="PTHR42736:SF1">
    <property type="entry name" value="PROTEIN-GLUTAMINE GAMMA-GLUTAMYLTRANSFERASE"/>
    <property type="match status" value="1"/>
</dbReference>
<dbReference type="Pfam" id="PF01841">
    <property type="entry name" value="Transglut_core"/>
    <property type="match status" value="1"/>
</dbReference>
<feature type="transmembrane region" description="Helical" evidence="2">
    <location>
        <begin position="59"/>
        <end position="88"/>
    </location>
</feature>
<dbReference type="InterPro" id="IPR021878">
    <property type="entry name" value="TgpA_N"/>
</dbReference>
<evidence type="ECO:0000313" key="5">
    <source>
        <dbReference type="Proteomes" id="UP000774750"/>
    </source>
</evidence>
<evidence type="ECO:0000256" key="2">
    <source>
        <dbReference type="SAM" id="Phobius"/>
    </source>
</evidence>
<organism evidence="4 5">
    <name type="scientific">Merdimmobilis hominis</name>
    <dbReference type="NCBI Taxonomy" id="2897707"/>
    <lineage>
        <taxon>Bacteria</taxon>
        <taxon>Bacillati</taxon>
        <taxon>Bacillota</taxon>
        <taxon>Clostridia</taxon>
        <taxon>Eubacteriales</taxon>
        <taxon>Oscillospiraceae</taxon>
        <taxon>Merdimmobilis</taxon>
    </lineage>
</organism>
<feature type="transmembrane region" description="Helical" evidence="2">
    <location>
        <begin position="242"/>
        <end position="261"/>
    </location>
</feature>
<sequence>MKKQNVSKHDKLEAFTLNISQTSPSTPMSEYLMEYLIVFLSVFAALSTVEYVLQSGVGAYYRAIVTIPLFVFTVLFNLIFCGIGVYIFNKCTRNVRLIYGISVLVLMVLCFYWVAQTAQVLSECIAASTHKWFSIDLPVIGIFSRISFSDLRTSILITFIVGAFALSVLFSVLVIRLRRMWLFILALLPFFWLAANYDAQPNDLIVDVILLALLAMIPFSVSRIRASKNGLSTTNRMRPAGASLAFVSAGLAAIIVFSIAVPRSQYVHTDLFSTGYANPIEGFFQLFTESNRGMSGGKLGNIGELTQNGQVHLEVSGLKSEDAIYLKGYTGSVYTGRSFDVLPEQNYTQNLSGYSKGMRDAKNALWESYELTPLDLFSQFWAVALPDLMGGSEETNHRTVTVKRVGADSRYTYLPYYAYAFDGQNNFLTDQVYYDTGLVPNRSDTWTYSMYAYPDDQFGNIIRGLSLKNERSLIQMRLDLRNSMPEEYLSYVTFYKSFADQMYTQLPEDGRFDWMKELFWENVSLSDVIQIVKSTVQDGTTYSLKPGITPTDQDFVNYFLKTNKKGFCTHYAASAVMLFRAAGVPARYAEGYVVTETDVKNAKDGVASIKDQNAHAWAEIYVEPIGWVPVEVTPGFSASSVAPRPSEDEEASDSSSRPESSITSSSEPSSEPDTSESEPESSVLESSAAESSEMESSIFSLVPDGASAIDSPGHINSYGFAPWMIVVLSILAVFGLIGAVLVARNVNIRSRRKRIVSPDRSRAACVIYAECLQLLALIGLSKESLEDSDRFAARVDAAIFIGMTFKDVTRIAERARFSDVPISEEERAQLLVFLKTLQQYVKVHLPFYKKPMYVLRYPLR</sequence>